<evidence type="ECO:0000256" key="2">
    <source>
        <dbReference type="ARBA" id="ARBA00022692"/>
    </source>
</evidence>
<organism evidence="10 11">
    <name type="scientific">Iriri virus</name>
    <dbReference type="NCBI Taxonomy" id="1620893"/>
    <lineage>
        <taxon>Viruses</taxon>
        <taxon>Riboviria</taxon>
        <taxon>Orthornavirae</taxon>
        <taxon>Negarnaviricota</taxon>
        <taxon>Haploviricotina</taxon>
        <taxon>Monjiviricetes</taxon>
        <taxon>Mononegavirales</taxon>
        <taxon>Rhabdoviridae</taxon>
        <taxon>Alpharhabdovirinae</taxon>
        <taxon>Curiovirus</taxon>
        <taxon>Curiovirus iriri</taxon>
    </lineage>
</organism>
<evidence type="ECO:0000256" key="3">
    <source>
        <dbReference type="ARBA" id="ARBA00022729"/>
    </source>
</evidence>
<dbReference type="Gene3D" id="2.30.29.130">
    <property type="match status" value="1"/>
</dbReference>
<evidence type="ECO:0000256" key="6">
    <source>
        <dbReference type="ARBA" id="ARBA00023180"/>
    </source>
</evidence>
<evidence type="ECO:0000256" key="1">
    <source>
        <dbReference type="ARBA" id="ARBA00004479"/>
    </source>
</evidence>
<feature type="transmembrane region" description="Helical" evidence="8">
    <location>
        <begin position="747"/>
        <end position="766"/>
    </location>
</feature>
<evidence type="ECO:0000256" key="4">
    <source>
        <dbReference type="ARBA" id="ARBA00022989"/>
    </source>
</evidence>
<dbReference type="GeneID" id="37627572"/>
<evidence type="ECO:0000313" key="10">
    <source>
        <dbReference type="EMBL" id="AJR28374.1"/>
    </source>
</evidence>
<dbReference type="OrthoDB" id="3693at10239"/>
<proteinExistence type="predicted"/>
<evidence type="ECO:0000259" key="9">
    <source>
        <dbReference type="Pfam" id="PF00974"/>
    </source>
</evidence>
<keyword evidence="3" id="KW-0732">Signal</keyword>
<dbReference type="Proteomes" id="UP000120691">
    <property type="component" value="Segment"/>
</dbReference>
<evidence type="ECO:0000256" key="5">
    <source>
        <dbReference type="ARBA" id="ARBA00023136"/>
    </source>
</evidence>
<keyword evidence="11" id="KW-1185">Reference proteome</keyword>
<sequence>MKKTMETIKNFILILSVAVQLDTGHGMEFALIRNTCDTRSMKQVPCQHLISVRESTGPKGKCLIFCAKEKRRWAEGVESQCLQGDPTSPQVVKCKERIEKGLERLTVLTSSKRKRMREPFRARGNQTKEEGGRLIRISDVLKRIDHKDLEQFKKDVLEKNVETFLYVNSSNLIDMHKNYSCSPPDGFECYSIKRAIDDSNEKVLYVQKAQKEKDKSTWSKDLLSDAYRREEGTIETATERGFLIHYPIESRDWSNLTDPSQIKCPSHQGDRLRKSGTLRNVDLEIIVRRPRPGNFKTAVPGYICQGMQWTSTCNEMWYFVTYHDRAVKTITPNEVKCLQNIQSHKRGEDVRPYYPLEECNWNAETTKTVDYHMITPYSPLVDPFTLEFKSEIFLESSSCSPGDKFCLTDDTSRIWFPDQDDPLIALGHCQDTTWDESFLTVHPEEIPRNWSDPNSTWTNDLILKGILFGEKRVSKSCILEFCGELGLLFEDGEWWEINVFSKEQHRSRLTKQFLEEEKLERCTGTESRIGVVGKETDEKALLDAALRRSGYEKCKAARYRLIENRNLRLDDLSYINPRDSVNWWSYRVRAEDSDRLFRLEKAISLYRLVQVTPKLLKGGQVCEDKRNCSLIIGYHKGKEIKSSDWEETGHDGVYIGVNGLIRRDTRNVSYIYYPPLIKEYEEMFSDSGEIEDEAFIFQPEIHSKKTKPKSDDQDSSTDSKKNKTPIDDLEDWWKKLKSEWGAIKGTLIGVTLIVGLILLLKLILAVKRLISRKRGKKSEAGKEEKEKEMVRFRATPNIYEEIDERSPTRPRGRRTIFT</sequence>
<keyword evidence="2 8" id="KW-0812">Transmembrane</keyword>
<dbReference type="InterPro" id="IPR001903">
    <property type="entry name" value="Rhabdo_glycop_FD"/>
</dbReference>
<dbReference type="GO" id="GO:0019031">
    <property type="term" value="C:viral envelope"/>
    <property type="evidence" value="ECO:0007669"/>
    <property type="project" value="InterPro"/>
</dbReference>
<protein>
    <submittedName>
        <fullName evidence="10">Glycoprotein</fullName>
    </submittedName>
</protein>
<keyword evidence="6" id="KW-0325">Glycoprotein</keyword>
<accession>A0A0D3R113</accession>
<feature type="domain" description="Spike glycoprotein fusion" evidence="9">
    <location>
        <begin position="299"/>
        <end position="396"/>
    </location>
</feature>
<feature type="region of interest" description="Disordered" evidence="7">
    <location>
        <begin position="703"/>
        <end position="723"/>
    </location>
</feature>
<comment type="subcellular location">
    <subcellularLocation>
        <location evidence="1">Membrane</location>
        <topology evidence="1">Single-pass type I membrane protein</topology>
    </subcellularLocation>
</comment>
<dbReference type="KEGG" id="vg:37627572"/>
<evidence type="ECO:0000256" key="7">
    <source>
        <dbReference type="SAM" id="MobiDB-lite"/>
    </source>
</evidence>
<keyword evidence="5 8" id="KW-0472">Membrane</keyword>
<dbReference type="RefSeq" id="YP_009362235.1">
    <property type="nucleotide sequence ID" value="NC_034544.1"/>
</dbReference>
<reference evidence="10 11" key="1">
    <citation type="journal article" date="2015" name="PLoS Pathog.">
        <title>Evolution of genome size and complexity in the rhabdoviridae.</title>
        <authorList>
            <person name="Walker P.J."/>
            <person name="Firth C."/>
            <person name="Widen S.G."/>
            <person name="Blasdell K.R."/>
            <person name="Guzman H."/>
            <person name="Wood T.G."/>
            <person name="Paradkar P.N."/>
            <person name="Holmes E.C."/>
            <person name="Tesh R.B."/>
            <person name="Vasilakis N."/>
        </authorList>
    </citation>
    <scope>NUCLEOTIDE SEQUENCE [LARGE SCALE GENOMIC DNA]</scope>
    <source>
        <strain evidence="10">BeAr408005</strain>
    </source>
</reference>
<dbReference type="EMBL" id="KM204995">
    <property type="protein sequence ID" value="AJR28374.1"/>
    <property type="molecule type" value="Viral_cRNA"/>
</dbReference>
<evidence type="ECO:0000256" key="8">
    <source>
        <dbReference type="SAM" id="Phobius"/>
    </source>
</evidence>
<name>A0A0D3R113_9RHAB</name>
<dbReference type="Pfam" id="PF00974">
    <property type="entry name" value="Rhabdo_glycop_FD"/>
    <property type="match status" value="1"/>
</dbReference>
<dbReference type="SUPFAM" id="SSF161008">
    <property type="entry name" value="Viral glycoprotein ectodomain-like"/>
    <property type="match status" value="1"/>
</dbReference>
<dbReference type="GO" id="GO:0016020">
    <property type="term" value="C:membrane"/>
    <property type="evidence" value="ECO:0007669"/>
    <property type="project" value="UniProtKB-SubCell"/>
</dbReference>
<keyword evidence="4 8" id="KW-1133">Transmembrane helix</keyword>
<evidence type="ECO:0000313" key="11">
    <source>
        <dbReference type="Proteomes" id="UP000120691"/>
    </source>
</evidence>
<feature type="compositionally biased region" description="Basic and acidic residues" evidence="7">
    <location>
        <begin position="708"/>
        <end position="723"/>
    </location>
</feature>